<proteinExistence type="predicted"/>
<evidence type="ECO:0000256" key="1">
    <source>
        <dbReference type="SAM" id="MobiDB-lite"/>
    </source>
</evidence>
<organism evidence="2 3">
    <name type="scientific">Hohenbuehelia grisea</name>
    <dbReference type="NCBI Taxonomy" id="104357"/>
    <lineage>
        <taxon>Eukaryota</taxon>
        <taxon>Fungi</taxon>
        <taxon>Dikarya</taxon>
        <taxon>Basidiomycota</taxon>
        <taxon>Agaricomycotina</taxon>
        <taxon>Agaricomycetes</taxon>
        <taxon>Agaricomycetidae</taxon>
        <taxon>Agaricales</taxon>
        <taxon>Pleurotineae</taxon>
        <taxon>Pleurotaceae</taxon>
        <taxon>Hohenbuehelia</taxon>
    </lineage>
</organism>
<evidence type="ECO:0000313" key="3">
    <source>
        <dbReference type="Proteomes" id="UP001556367"/>
    </source>
</evidence>
<reference evidence="3" key="1">
    <citation type="submission" date="2024-06" db="EMBL/GenBank/DDBJ databases">
        <title>Multi-omics analyses provide insights into the biosynthesis of the anticancer antibiotic pleurotin in Hohenbuehelia grisea.</title>
        <authorList>
            <person name="Weaver J.A."/>
            <person name="Alberti F."/>
        </authorList>
    </citation>
    <scope>NUCLEOTIDE SEQUENCE [LARGE SCALE GENOMIC DNA]</scope>
    <source>
        <strain evidence="3">T-177</strain>
    </source>
</reference>
<evidence type="ECO:0000313" key="2">
    <source>
        <dbReference type="EMBL" id="KAL0945518.1"/>
    </source>
</evidence>
<keyword evidence="3" id="KW-1185">Reference proteome</keyword>
<dbReference type="EMBL" id="JASNQZ010000018">
    <property type="protein sequence ID" value="KAL0945518.1"/>
    <property type="molecule type" value="Genomic_DNA"/>
</dbReference>
<gene>
    <name evidence="2" type="ORF">HGRIS_001000</name>
</gene>
<comment type="caution">
    <text evidence="2">The sequence shown here is derived from an EMBL/GenBank/DDBJ whole genome shotgun (WGS) entry which is preliminary data.</text>
</comment>
<protein>
    <submittedName>
        <fullName evidence="2">Uncharacterized protein</fullName>
    </submittedName>
</protein>
<feature type="region of interest" description="Disordered" evidence="1">
    <location>
        <begin position="1"/>
        <end position="23"/>
    </location>
</feature>
<feature type="compositionally biased region" description="Polar residues" evidence="1">
    <location>
        <begin position="1"/>
        <end position="11"/>
    </location>
</feature>
<dbReference type="Proteomes" id="UP001556367">
    <property type="component" value="Unassembled WGS sequence"/>
</dbReference>
<accession>A0ABR3IQG3</accession>
<name>A0ABR3IQG3_9AGAR</name>
<sequence length="110" mass="12155">MSQPSGSLNKASPSSPNPPQAPCRKEAVKVTLVFPAGRFECVEFQELEGEETRGKTNALKRPWSFVWRVHRCAGRAPCDAHLQSIGSKLSCSSLLLFVMVFFQNARSAYP</sequence>